<evidence type="ECO:0008006" key="4">
    <source>
        <dbReference type="Google" id="ProtNLM"/>
    </source>
</evidence>
<organism evidence="2 3">
    <name type="scientific">Pyricularia grisea</name>
    <name type="common">Crabgrass-specific blast fungus</name>
    <name type="synonym">Magnaporthe grisea</name>
    <dbReference type="NCBI Taxonomy" id="148305"/>
    <lineage>
        <taxon>Eukaryota</taxon>
        <taxon>Fungi</taxon>
        <taxon>Dikarya</taxon>
        <taxon>Ascomycota</taxon>
        <taxon>Pezizomycotina</taxon>
        <taxon>Sordariomycetes</taxon>
        <taxon>Sordariomycetidae</taxon>
        <taxon>Magnaporthales</taxon>
        <taxon>Pyriculariaceae</taxon>
        <taxon>Pyricularia</taxon>
    </lineage>
</organism>
<dbReference type="InterPro" id="IPR029058">
    <property type="entry name" value="AB_hydrolase_fold"/>
</dbReference>
<dbReference type="GeneID" id="41956326"/>
<feature type="compositionally biased region" description="Basic and acidic residues" evidence="1">
    <location>
        <begin position="210"/>
        <end position="220"/>
    </location>
</feature>
<reference evidence="3" key="3">
    <citation type="submission" date="2025-08" db="UniProtKB">
        <authorList>
            <consortium name="RefSeq"/>
        </authorList>
    </citation>
    <scope>IDENTIFICATION</scope>
    <source>
        <strain evidence="3">NI907</strain>
    </source>
</reference>
<proteinExistence type="predicted"/>
<name>A0A6P8BIZ1_PYRGI</name>
<dbReference type="PANTHER" id="PTHR47842">
    <property type="entry name" value="EXPRESSED PROTEIN"/>
    <property type="match status" value="1"/>
</dbReference>
<evidence type="ECO:0000313" key="3">
    <source>
        <dbReference type="RefSeq" id="XP_030987036.1"/>
    </source>
</evidence>
<dbReference type="PANTHER" id="PTHR47842:SF1">
    <property type="entry name" value="DUF676 DOMAIN-CONTAINING PROTEIN"/>
    <property type="match status" value="1"/>
</dbReference>
<feature type="region of interest" description="Disordered" evidence="1">
    <location>
        <begin position="210"/>
        <end position="243"/>
    </location>
</feature>
<dbReference type="OrthoDB" id="442243at2759"/>
<protein>
    <recommendedName>
        <fullName evidence="4">DUF676 domain-containing protein</fullName>
    </recommendedName>
</protein>
<sequence length="420" mass="44489">MKKILLLCFIHGFKGGDDTFGRPSDGFTEQLRQLVAAQLPKIDVRVVIYPKYDTRGDLAECVARFRDWLLEKVIDIEVDAGTPSPTVDPSVRTVLIGHSMGGIVAAETIMALTSEKPIPAPGSSEDQAFDADAAAAAAAKRPTSPSLTSLMFPYIQGLLAFDTPFLGISPGVVAHGAEDHYNQASSVLGQLSGLSGALWGGGAAAAASDKARTADGKRQAEALPMAAPPATASQDKNQKGNDGGAWGRWGKMAMIAGAGAAIAAGGAAAYMKREQISEGWSWASSHLAFVGCLARGEELRRRVAYLSRAKSELGIGFANLYTRLGKAAAPKQVSMVGTVLGNQRTFCNLPSKSAANAGEWREAINDMATDETLAHMSMFEKPQNPGFEKLKTDAAELITSWAKNDWYESSAEEPAKIELL</sequence>
<evidence type="ECO:0000313" key="2">
    <source>
        <dbReference type="Proteomes" id="UP000515153"/>
    </source>
</evidence>
<dbReference type="AlphaFoldDB" id="A0A6P8BIZ1"/>
<reference evidence="3" key="2">
    <citation type="submission" date="2019-10" db="EMBL/GenBank/DDBJ databases">
        <authorList>
            <consortium name="NCBI Genome Project"/>
        </authorList>
    </citation>
    <scope>NUCLEOTIDE SEQUENCE</scope>
    <source>
        <strain evidence="3">NI907</strain>
    </source>
</reference>
<dbReference type="SUPFAM" id="SSF53474">
    <property type="entry name" value="alpha/beta-Hydrolases"/>
    <property type="match status" value="1"/>
</dbReference>
<dbReference type="Proteomes" id="UP000515153">
    <property type="component" value="Unplaced"/>
</dbReference>
<evidence type="ECO:0000256" key="1">
    <source>
        <dbReference type="SAM" id="MobiDB-lite"/>
    </source>
</evidence>
<dbReference type="RefSeq" id="XP_030987036.1">
    <property type="nucleotide sequence ID" value="XM_031121412.1"/>
</dbReference>
<reference evidence="3" key="1">
    <citation type="journal article" date="2019" name="Mol. Biol. Evol.">
        <title>Blast fungal genomes show frequent chromosomal changes, gene gains and losses, and effector gene turnover.</title>
        <authorList>
            <person name="Gomez Luciano L.B."/>
            <person name="Jason Tsai I."/>
            <person name="Chuma I."/>
            <person name="Tosa Y."/>
            <person name="Chen Y.H."/>
            <person name="Li J.Y."/>
            <person name="Li M.Y."/>
            <person name="Jade Lu M.Y."/>
            <person name="Nakayashiki H."/>
            <person name="Li W.H."/>
        </authorList>
    </citation>
    <scope>NUCLEOTIDE SEQUENCE</scope>
    <source>
        <strain evidence="3">NI907</strain>
    </source>
</reference>
<dbReference type="KEGG" id="pgri:PgNI_01339"/>
<gene>
    <name evidence="3" type="ORF">PgNI_01339</name>
</gene>
<accession>A0A6P8BIZ1</accession>
<dbReference type="Gene3D" id="3.40.50.1820">
    <property type="entry name" value="alpha/beta hydrolase"/>
    <property type="match status" value="1"/>
</dbReference>
<keyword evidence="2" id="KW-1185">Reference proteome</keyword>